<dbReference type="OrthoDB" id="176190at2"/>
<feature type="transmembrane region" description="Helical" evidence="1">
    <location>
        <begin position="163"/>
        <end position="196"/>
    </location>
</feature>
<feature type="transmembrane region" description="Helical" evidence="1">
    <location>
        <begin position="90"/>
        <end position="111"/>
    </location>
</feature>
<dbReference type="STRING" id="402734.SAMN05660918_1650"/>
<dbReference type="AlphaFoldDB" id="A0A1H6TUQ8"/>
<dbReference type="EMBL" id="FNYA01000003">
    <property type="protein sequence ID" value="SEI79472.1"/>
    <property type="molecule type" value="Genomic_DNA"/>
</dbReference>
<feature type="transmembrane region" description="Helical" evidence="1">
    <location>
        <begin position="339"/>
        <end position="355"/>
    </location>
</feature>
<reference evidence="3" key="1">
    <citation type="submission" date="2016-10" db="EMBL/GenBank/DDBJ databases">
        <authorList>
            <person name="Varghese N."/>
            <person name="Submissions S."/>
        </authorList>
    </citation>
    <scope>NUCLEOTIDE SEQUENCE [LARGE SCALE GENOMIC DNA]</scope>
    <source>
        <strain evidence="3">DSM 17934</strain>
    </source>
</reference>
<protein>
    <recommendedName>
        <fullName evidence="4">4-amino-4-deoxy-L-arabinose transferase</fullName>
    </recommendedName>
</protein>
<feature type="transmembrane region" description="Helical" evidence="1">
    <location>
        <begin position="12"/>
        <end position="34"/>
    </location>
</feature>
<keyword evidence="3" id="KW-1185">Reference proteome</keyword>
<proteinExistence type="predicted"/>
<feature type="transmembrane region" description="Helical" evidence="1">
    <location>
        <begin position="284"/>
        <end position="303"/>
    </location>
</feature>
<dbReference type="RefSeq" id="WP_091311258.1">
    <property type="nucleotide sequence ID" value="NZ_FNYA01000003.1"/>
</dbReference>
<evidence type="ECO:0000256" key="1">
    <source>
        <dbReference type="SAM" id="Phobius"/>
    </source>
</evidence>
<organism evidence="2 3">
    <name type="scientific">Flavobacterium terrigena</name>
    <dbReference type="NCBI Taxonomy" id="402734"/>
    <lineage>
        <taxon>Bacteria</taxon>
        <taxon>Pseudomonadati</taxon>
        <taxon>Bacteroidota</taxon>
        <taxon>Flavobacteriia</taxon>
        <taxon>Flavobacteriales</taxon>
        <taxon>Flavobacteriaceae</taxon>
        <taxon>Flavobacterium</taxon>
    </lineage>
</organism>
<evidence type="ECO:0000313" key="2">
    <source>
        <dbReference type="EMBL" id="SEI79472.1"/>
    </source>
</evidence>
<accession>A0A1H6TUQ8</accession>
<name>A0A1H6TUQ8_9FLAO</name>
<feature type="transmembrane region" description="Helical" evidence="1">
    <location>
        <begin position="208"/>
        <end position="233"/>
    </location>
</feature>
<keyword evidence="1" id="KW-0472">Membrane</keyword>
<dbReference type="Proteomes" id="UP000199702">
    <property type="component" value="Unassembled WGS sequence"/>
</dbReference>
<feature type="transmembrane region" description="Helical" evidence="1">
    <location>
        <begin position="318"/>
        <end position="334"/>
    </location>
</feature>
<evidence type="ECO:0000313" key="3">
    <source>
        <dbReference type="Proteomes" id="UP000199702"/>
    </source>
</evidence>
<feature type="transmembrane region" description="Helical" evidence="1">
    <location>
        <begin position="118"/>
        <end position="151"/>
    </location>
</feature>
<keyword evidence="1" id="KW-1133">Transmembrane helix</keyword>
<gene>
    <name evidence="2" type="ORF">SAMN05660918_1650</name>
</gene>
<evidence type="ECO:0008006" key="4">
    <source>
        <dbReference type="Google" id="ProtNLM"/>
    </source>
</evidence>
<sequence length="630" mass="74050">MIDLKQIIKTNRIPILVALVGAFLMFPSQLHIVVNAIDSDLNFWKSLDPSWTIALNYSIINDLNFGKDIAFTYGPLSFLITRVAWGVNKYYFILFDIFCFVNYFYLIYFTYKKAKVKLIYLLFLAFCILCLPINNSGGYSIILFFIFIFWMSLCLDNFKKVYLISPIILTILLFYIKFNTGLITLLVLNIFIFIFYFKSNITFKELIVLVIVPIVLIILLSFGLNVALLEYIISGFNLVKGYNEIMYVNDGGVLNLKVLSFLVFFISVFFMLFKTINKKEIVSYLKTIIPYLILFFIGFFILYKQSFVRADKAHTEDFFKYFLFLIICINLFFNKELKVLINVLLITPLLFIFYLKTNQEFSFYSVTEKINKIKYFKQLNNFSKISGMYLFPNDNKLPDDILTIIGKSTIDTFPWNIHMLIENNLNYTPRPVLQAYSSYTKQLEELNFNFYNSEKAPQFVLYDNASIDNRYPYFDESRVYALLEKKYRPIKTFNYLDRTLLLLEKIDNEKIKLVKSKVFSSKLNSDIILQPDMFYEIKLRKTVLGEISSIINYSPELSITISSSKRSIINRTSLSLLESGIYATNYIETTEDFYKSFSNKDNYIEKISIVPLDNDFFKEEIQITEYKITK</sequence>
<feature type="transmembrane region" description="Helical" evidence="1">
    <location>
        <begin position="253"/>
        <end position="272"/>
    </location>
</feature>
<keyword evidence="1" id="KW-0812">Transmembrane</keyword>